<dbReference type="GeneID" id="38787056"/>
<dbReference type="InParanoid" id="A0A401H6Y0"/>
<dbReference type="EMBL" id="BFAD01000018">
    <property type="protein sequence ID" value="GBE90139.1"/>
    <property type="molecule type" value="Genomic_DNA"/>
</dbReference>
<evidence type="ECO:0000313" key="1">
    <source>
        <dbReference type="EMBL" id="GBE90139.1"/>
    </source>
</evidence>
<proteinExistence type="predicted"/>
<protein>
    <submittedName>
        <fullName evidence="1">Uncharacterized protein</fullName>
    </submittedName>
</protein>
<organism evidence="1 2">
    <name type="scientific">Sparassis crispa</name>
    <dbReference type="NCBI Taxonomy" id="139825"/>
    <lineage>
        <taxon>Eukaryota</taxon>
        <taxon>Fungi</taxon>
        <taxon>Dikarya</taxon>
        <taxon>Basidiomycota</taxon>
        <taxon>Agaricomycotina</taxon>
        <taxon>Agaricomycetes</taxon>
        <taxon>Polyporales</taxon>
        <taxon>Sparassidaceae</taxon>
        <taxon>Sparassis</taxon>
    </lineage>
</organism>
<dbReference type="RefSeq" id="XP_027621052.1">
    <property type="nucleotide sequence ID" value="XM_027765251.1"/>
</dbReference>
<dbReference type="Proteomes" id="UP000287166">
    <property type="component" value="Unassembled WGS sequence"/>
</dbReference>
<comment type="caution">
    <text evidence="1">The sequence shown here is derived from an EMBL/GenBank/DDBJ whole genome shotgun (WGS) entry which is preliminary data.</text>
</comment>
<accession>A0A401H6Y0</accession>
<gene>
    <name evidence="1" type="ORF">SCP_1801630</name>
</gene>
<name>A0A401H6Y0_9APHY</name>
<reference evidence="1 2" key="1">
    <citation type="journal article" date="2018" name="Sci. Rep.">
        <title>Genome sequence of the cauliflower mushroom Sparassis crispa (Hanabiratake) and its association with beneficial usage.</title>
        <authorList>
            <person name="Kiyama R."/>
            <person name="Furutani Y."/>
            <person name="Kawaguchi K."/>
            <person name="Nakanishi T."/>
        </authorList>
    </citation>
    <scope>NUCLEOTIDE SEQUENCE [LARGE SCALE GENOMIC DNA]</scope>
</reference>
<dbReference type="AlphaFoldDB" id="A0A401H6Y0"/>
<evidence type="ECO:0000313" key="2">
    <source>
        <dbReference type="Proteomes" id="UP000287166"/>
    </source>
</evidence>
<sequence>MRSTPRLHTCSARPAKSLLQEAGHYQLYIYWVYELNLSGRQGVCVAPNDFGYGVLQTGHGAQISIITGSAPVFRELGHIRGLSVSTGLHSQRLLWTLRERLVRAIVATEAHTPKITSELSTRCAVGVGLANNHSLNRRTLPVW</sequence>
<keyword evidence="2" id="KW-1185">Reference proteome</keyword>